<name>A0A851GH25_9BACT</name>
<evidence type="ECO:0000313" key="2">
    <source>
        <dbReference type="Proteomes" id="UP000557872"/>
    </source>
</evidence>
<dbReference type="EMBL" id="JACBAZ010000001">
    <property type="protein sequence ID" value="NWK54427.1"/>
    <property type="molecule type" value="Genomic_DNA"/>
</dbReference>
<organism evidence="1 2">
    <name type="scientific">Oceaniferula marina</name>
    <dbReference type="NCBI Taxonomy" id="2748318"/>
    <lineage>
        <taxon>Bacteria</taxon>
        <taxon>Pseudomonadati</taxon>
        <taxon>Verrucomicrobiota</taxon>
        <taxon>Verrucomicrobiia</taxon>
        <taxon>Verrucomicrobiales</taxon>
        <taxon>Verrucomicrobiaceae</taxon>
        <taxon>Oceaniferula</taxon>
    </lineage>
</organism>
<evidence type="ECO:0000313" key="1">
    <source>
        <dbReference type="EMBL" id="NWK54427.1"/>
    </source>
</evidence>
<comment type="caution">
    <text evidence="1">The sequence shown here is derived from an EMBL/GenBank/DDBJ whole genome shotgun (WGS) entry which is preliminary data.</text>
</comment>
<dbReference type="AlphaFoldDB" id="A0A851GH25"/>
<gene>
    <name evidence="1" type="ORF">HW115_02310</name>
</gene>
<keyword evidence="2" id="KW-1185">Reference proteome</keyword>
<dbReference type="RefSeq" id="WP_178930957.1">
    <property type="nucleotide sequence ID" value="NZ_JACBAZ010000001.1"/>
</dbReference>
<reference evidence="1 2" key="1">
    <citation type="submission" date="2020-07" db="EMBL/GenBank/DDBJ databases">
        <title>Roseicoccus Jingziensis gen. nov., sp. nov., isolated from coastal seawater.</title>
        <authorList>
            <person name="Feng X."/>
        </authorList>
    </citation>
    <scope>NUCLEOTIDE SEQUENCE [LARGE SCALE GENOMIC DNA]</scope>
    <source>
        <strain evidence="1 2">N1E253</strain>
    </source>
</reference>
<dbReference type="Proteomes" id="UP000557872">
    <property type="component" value="Unassembled WGS sequence"/>
</dbReference>
<protein>
    <submittedName>
        <fullName evidence="1">Uncharacterized protein</fullName>
    </submittedName>
</protein>
<accession>A0A851GH25</accession>
<sequence>MADSYLNEIRQINTFKTDQGEIIQTELSLSHLDNAGSKAAAEGVMGRSVFELITTNGESGEETLLDTVTVSSYLADASIQIQGPQADPYNLIPSNTPRTQVGQGFTLNYTISDLLPSGADTPEAASSLLFEHAVYNYAEGQSSVAQGALPNKKNQSHLSQNGTFEHSLSTSLSAADLTRVRGEETFTVYMKPDNENPDYKEIDSAKVIIWPISNGSMSGLIAGKTYSKIPSVTLDLVDLYPGSDTYLEITSPALDAPLIYGGRKNTSDVPLTVKYELKDLDLVLKKDGVYRIQLLHKSPFETLVFEDLSFEVSRVIKVNGNIISSE</sequence>
<proteinExistence type="predicted"/>